<sequence>MDSEVNDNIVQQAFRENNLFNAVLQELHAWCFNNRLTPNPGMSEVMLLIDQKLSWVLHVLETQESFANKLNLLKRPRFLTRDILKEFHFKEILTSVKYGLVLWGSCNNTDIFGSIERLHCRAARIRFNLPKDMTSSNMLRYDQWPIPSLYYKSDIFKLFYTGYNATLPDSLSENMHKCCSNGYSLSGHDLLTIPRFQTRYMKDSLKYHGAVLWNAICYNEQEVGHLSLNNLKKLPLTRDKFKFDILSAFTTGLIHTSFVFTWKL</sequence>
<proteinExistence type="predicted"/>
<accession>A0A3M6V0P8</accession>
<dbReference type="Proteomes" id="UP000275408">
    <property type="component" value="Unassembled WGS sequence"/>
</dbReference>
<dbReference type="EMBL" id="RCHS01000375">
    <property type="protein sequence ID" value="RMX59334.1"/>
    <property type="molecule type" value="Genomic_DNA"/>
</dbReference>
<name>A0A3M6V0P8_POCDA</name>
<comment type="caution">
    <text evidence="1">The sequence shown here is derived from an EMBL/GenBank/DDBJ whole genome shotgun (WGS) entry which is preliminary data.</text>
</comment>
<evidence type="ECO:0000313" key="1">
    <source>
        <dbReference type="EMBL" id="RMX59334.1"/>
    </source>
</evidence>
<dbReference type="STRING" id="46731.A0A3M6V0P8"/>
<protein>
    <submittedName>
        <fullName evidence="1">Uncharacterized protein</fullName>
    </submittedName>
</protein>
<evidence type="ECO:0000313" key="2">
    <source>
        <dbReference type="Proteomes" id="UP000275408"/>
    </source>
</evidence>
<organism evidence="1 2">
    <name type="scientific">Pocillopora damicornis</name>
    <name type="common">Cauliflower coral</name>
    <name type="synonym">Millepora damicornis</name>
    <dbReference type="NCBI Taxonomy" id="46731"/>
    <lineage>
        <taxon>Eukaryota</taxon>
        <taxon>Metazoa</taxon>
        <taxon>Cnidaria</taxon>
        <taxon>Anthozoa</taxon>
        <taxon>Hexacorallia</taxon>
        <taxon>Scleractinia</taxon>
        <taxon>Astrocoeniina</taxon>
        <taxon>Pocilloporidae</taxon>
        <taxon>Pocillopora</taxon>
    </lineage>
</organism>
<feature type="non-terminal residue" evidence="1">
    <location>
        <position position="264"/>
    </location>
</feature>
<reference evidence="1 2" key="1">
    <citation type="journal article" date="2018" name="Sci. Rep.">
        <title>Comparative analysis of the Pocillopora damicornis genome highlights role of immune system in coral evolution.</title>
        <authorList>
            <person name="Cunning R."/>
            <person name="Bay R.A."/>
            <person name="Gillette P."/>
            <person name="Baker A.C."/>
            <person name="Traylor-Knowles N."/>
        </authorList>
    </citation>
    <scope>NUCLEOTIDE SEQUENCE [LARGE SCALE GENOMIC DNA]</scope>
    <source>
        <strain evidence="1">RSMAS</strain>
        <tissue evidence="1">Whole animal</tissue>
    </source>
</reference>
<dbReference type="AlphaFoldDB" id="A0A3M6V0P8"/>
<keyword evidence="2" id="KW-1185">Reference proteome</keyword>
<gene>
    <name evidence="1" type="ORF">pdam_00014022</name>
</gene>